<evidence type="ECO:0000256" key="1">
    <source>
        <dbReference type="ARBA" id="ARBA00005860"/>
    </source>
</evidence>
<name>A0A8J1U1J9_OWEFU</name>
<gene>
    <name evidence="12" type="ORF">OFUS_LOCUS16801</name>
</gene>
<dbReference type="EC" id="3.4.24.-" evidence="9"/>
<feature type="binding site" evidence="8">
    <location>
        <position position="295"/>
    </location>
    <ligand>
        <name>Zn(2+)</name>
        <dbReference type="ChEBI" id="CHEBI:29105"/>
        <note>catalytic</note>
    </ligand>
</feature>
<feature type="compositionally biased region" description="Polar residues" evidence="10">
    <location>
        <begin position="799"/>
        <end position="810"/>
    </location>
</feature>
<sequence>MTFIQRRSNHRPLPNHGSSIPLPSTNHKPIQQRLRKPHGENCATKLKITPPLLSHIFTLLLILTYTTCAYGGCVSDDVQPANVPISHLDYSHKETDSGSPRVKRAPAELYSPIRIHTYYGDIGVELNDIEQERLKTIIQEGVRKITKILSVLPVRKLLLSRDACAGVHSRGPNKGRCGAMERGYRGEKCLNEFYIPDEHLGQFVTYNSKDRDPNVVYAAGEGLVNTDFVLYVNSRTDTVKCATMSRNVIAYGGYCQTDGNSRPIAGYINICPLHLRPPLYEHSRLTLIGIHEMFHTLGFTKSLFEKYRDCRQSDTGTNCPLQHNAIRTIYGVERLATPILVERTSQHFKCNDSTVDFGVPLDVTSGTMSSHWDAAFLQGSIMTPNFGIPHLTKIDPLTLAVFEDSGWYTVNYGMADPYTWGKGEGCTFGLNSTCHKPSQYFCTNRPRGCHYLLEDKGVCGTDQFLHTCKIYQAETGGHCIDSDSAPSTDVLMKTGEVYSRESRCFYGNLTRTKLSETVGSAIEGGCYQHRCVKTVNHDDLQVKVGQSDWVNCPWGQSINVPGYIGVLMCPRKGILCVTPPPTPTTTTTSTTPVMDSTTSIPSTTPTTTQSALSTSKEANEEDDALEVVITYDIGNYNDLKLRNLDEEFRNKSIAMVTDLCGIPVTRIKNINLKSGSIIFSFELLPEDESGESGPTTSEAYVLLKDAIKMGEFIVDVGDFRYMATSVQKAADITPKNKALHAGKIVGIILGALLLITLIVIAGMLINKYKVNQQVSPISSRAVSCEFGENGNRKPEPRLSVTSNPGKANRTTFHHTNHERSSQVQKSGSFSHLEECRSPSVISSKSVQVGEISSV</sequence>
<dbReference type="Pfam" id="PF01457">
    <property type="entry name" value="Peptidase_M8"/>
    <property type="match status" value="2"/>
</dbReference>
<keyword evidence="11" id="KW-1133">Transmembrane helix</keyword>
<evidence type="ECO:0000256" key="8">
    <source>
        <dbReference type="PIRSR" id="PIRSR601577-2"/>
    </source>
</evidence>
<feature type="transmembrane region" description="Helical" evidence="11">
    <location>
        <begin position="744"/>
        <end position="765"/>
    </location>
</feature>
<dbReference type="OrthoDB" id="527990at2759"/>
<dbReference type="InterPro" id="IPR001577">
    <property type="entry name" value="Peptidase_M8"/>
</dbReference>
<dbReference type="GO" id="GO:0016020">
    <property type="term" value="C:membrane"/>
    <property type="evidence" value="ECO:0007669"/>
    <property type="project" value="InterPro"/>
</dbReference>
<dbReference type="GO" id="GO:0006508">
    <property type="term" value="P:proteolysis"/>
    <property type="evidence" value="ECO:0007669"/>
    <property type="project" value="UniProtKB-KW"/>
</dbReference>
<evidence type="ECO:0000256" key="11">
    <source>
        <dbReference type="SAM" id="Phobius"/>
    </source>
</evidence>
<feature type="binding site" evidence="8">
    <location>
        <position position="371"/>
    </location>
    <ligand>
        <name>Zn(2+)</name>
        <dbReference type="ChEBI" id="CHEBI:29105"/>
        <note>catalytic</note>
    </ligand>
</feature>
<keyword evidence="11" id="KW-0812">Transmembrane</keyword>
<dbReference type="PANTHER" id="PTHR10942">
    <property type="entry name" value="LEISHMANOLYSIN-LIKE PEPTIDASE"/>
    <property type="match status" value="1"/>
</dbReference>
<feature type="compositionally biased region" description="Polar residues" evidence="10">
    <location>
        <begin position="16"/>
        <end position="29"/>
    </location>
</feature>
<keyword evidence="11" id="KW-0472">Membrane</keyword>
<keyword evidence="13" id="KW-1185">Reference proteome</keyword>
<dbReference type="Gene3D" id="3.10.170.20">
    <property type="match status" value="1"/>
</dbReference>
<dbReference type="EMBL" id="CAIIXF020000008">
    <property type="protein sequence ID" value="CAH1791749.1"/>
    <property type="molecule type" value="Genomic_DNA"/>
</dbReference>
<evidence type="ECO:0000256" key="4">
    <source>
        <dbReference type="ARBA" id="ARBA00022801"/>
    </source>
</evidence>
<feature type="region of interest" description="Disordered" evidence="10">
    <location>
        <begin position="786"/>
        <end position="854"/>
    </location>
</feature>
<keyword evidence="5 8" id="KW-0862">Zinc</keyword>
<evidence type="ECO:0000256" key="9">
    <source>
        <dbReference type="RuleBase" id="RU366077"/>
    </source>
</evidence>
<keyword evidence="2 9" id="KW-0645">Protease</keyword>
<evidence type="ECO:0000256" key="5">
    <source>
        <dbReference type="ARBA" id="ARBA00022833"/>
    </source>
</evidence>
<keyword evidence="6 8" id="KW-0482">Metalloprotease</keyword>
<accession>A0A8J1U1J9</accession>
<organism evidence="12 13">
    <name type="scientific">Owenia fusiformis</name>
    <name type="common">Polychaete worm</name>
    <dbReference type="NCBI Taxonomy" id="6347"/>
    <lineage>
        <taxon>Eukaryota</taxon>
        <taxon>Metazoa</taxon>
        <taxon>Spiralia</taxon>
        <taxon>Lophotrochozoa</taxon>
        <taxon>Annelida</taxon>
        <taxon>Polychaeta</taxon>
        <taxon>Sedentaria</taxon>
        <taxon>Canalipalpata</taxon>
        <taxon>Sabellida</taxon>
        <taxon>Oweniida</taxon>
        <taxon>Oweniidae</taxon>
        <taxon>Owenia</taxon>
    </lineage>
</organism>
<feature type="region of interest" description="Disordered" evidence="10">
    <location>
        <begin position="1"/>
        <end position="36"/>
    </location>
</feature>
<evidence type="ECO:0000313" key="13">
    <source>
        <dbReference type="Proteomes" id="UP000749559"/>
    </source>
</evidence>
<dbReference type="GO" id="GO:0004222">
    <property type="term" value="F:metalloendopeptidase activity"/>
    <property type="evidence" value="ECO:0007669"/>
    <property type="project" value="UniProtKB-UniRule"/>
</dbReference>
<comment type="similarity">
    <text evidence="1 9">Belongs to the peptidase M8 family.</text>
</comment>
<dbReference type="GO" id="GO:0007155">
    <property type="term" value="P:cell adhesion"/>
    <property type="evidence" value="ECO:0007669"/>
    <property type="project" value="InterPro"/>
</dbReference>
<comment type="cofactor">
    <cofactor evidence="8 9">
        <name>Zn(2+)</name>
        <dbReference type="ChEBI" id="CHEBI:29105"/>
    </cofactor>
    <text evidence="8 9">Binds 1 zinc ion per subunit.</text>
</comment>
<dbReference type="Gene3D" id="3.90.132.10">
    <property type="entry name" value="Leishmanolysin , domain 2"/>
    <property type="match status" value="1"/>
</dbReference>
<dbReference type="Proteomes" id="UP000749559">
    <property type="component" value="Unassembled WGS sequence"/>
</dbReference>
<dbReference type="AlphaFoldDB" id="A0A8J1U1J9"/>
<dbReference type="GO" id="GO:0046872">
    <property type="term" value="F:metal ion binding"/>
    <property type="evidence" value="ECO:0007669"/>
    <property type="project" value="UniProtKB-KW"/>
</dbReference>
<evidence type="ECO:0000256" key="6">
    <source>
        <dbReference type="ARBA" id="ARBA00023049"/>
    </source>
</evidence>
<keyword evidence="4 9" id="KW-0378">Hydrolase</keyword>
<proteinExistence type="inferred from homology"/>
<dbReference type="SUPFAM" id="SSF55486">
    <property type="entry name" value="Metalloproteases ('zincins'), catalytic domain"/>
    <property type="match status" value="1"/>
</dbReference>
<evidence type="ECO:0000256" key="7">
    <source>
        <dbReference type="PIRSR" id="PIRSR601577-1"/>
    </source>
</evidence>
<feature type="active site" evidence="7">
    <location>
        <position position="292"/>
    </location>
</feature>
<comment type="caution">
    <text evidence="12">The sequence shown here is derived from an EMBL/GenBank/DDBJ whole genome shotgun (WGS) entry which is preliminary data.</text>
</comment>
<dbReference type="GO" id="GO:0005737">
    <property type="term" value="C:cytoplasm"/>
    <property type="evidence" value="ECO:0007669"/>
    <property type="project" value="TreeGrafter"/>
</dbReference>
<feature type="binding site" evidence="8">
    <location>
        <position position="291"/>
    </location>
    <ligand>
        <name>Zn(2+)</name>
        <dbReference type="ChEBI" id="CHEBI:29105"/>
        <note>catalytic</note>
    </ligand>
</feature>
<feature type="region of interest" description="Disordered" evidence="10">
    <location>
        <begin position="582"/>
        <end position="617"/>
    </location>
</feature>
<evidence type="ECO:0000313" key="12">
    <source>
        <dbReference type="EMBL" id="CAH1791749.1"/>
    </source>
</evidence>
<reference evidence="12" key="1">
    <citation type="submission" date="2022-03" db="EMBL/GenBank/DDBJ databases">
        <authorList>
            <person name="Martin C."/>
        </authorList>
    </citation>
    <scope>NUCLEOTIDE SEQUENCE</scope>
</reference>
<dbReference type="PANTHER" id="PTHR10942:SF6">
    <property type="entry name" value="CILIATED LEFT-RIGHT ORGANIZER METALLOPEPTIDASE"/>
    <property type="match status" value="1"/>
</dbReference>
<evidence type="ECO:0000256" key="10">
    <source>
        <dbReference type="SAM" id="MobiDB-lite"/>
    </source>
</evidence>
<keyword evidence="3 8" id="KW-0479">Metal-binding</keyword>
<dbReference type="Gene3D" id="2.30.34.10">
    <property type="entry name" value="Leishmanolysin domain 4"/>
    <property type="match status" value="1"/>
</dbReference>
<evidence type="ECO:0000256" key="3">
    <source>
        <dbReference type="ARBA" id="ARBA00022723"/>
    </source>
</evidence>
<protein>
    <recommendedName>
        <fullName evidence="9">Leishmanolysin-like peptidase</fullName>
        <ecNumber evidence="9">3.4.24.-</ecNumber>
    </recommendedName>
</protein>
<feature type="compositionally biased region" description="Polar residues" evidence="10">
    <location>
        <begin position="839"/>
        <end position="854"/>
    </location>
</feature>
<evidence type="ECO:0000256" key="2">
    <source>
        <dbReference type="ARBA" id="ARBA00022670"/>
    </source>
</evidence>
<feature type="compositionally biased region" description="Low complexity" evidence="10">
    <location>
        <begin position="584"/>
        <end position="615"/>
    </location>
</feature>